<dbReference type="STRING" id="693979.Bache_2880"/>
<dbReference type="InterPro" id="IPR013325">
    <property type="entry name" value="RNA_pol_sigma_r2"/>
</dbReference>
<evidence type="ECO:0000256" key="3">
    <source>
        <dbReference type="ARBA" id="ARBA00023082"/>
    </source>
</evidence>
<dbReference type="SUPFAM" id="SSF88659">
    <property type="entry name" value="Sigma3 and sigma4 domains of RNA polymerase sigma factors"/>
    <property type="match status" value="1"/>
</dbReference>
<dbReference type="GO" id="GO:0016987">
    <property type="term" value="F:sigma factor activity"/>
    <property type="evidence" value="ECO:0007669"/>
    <property type="project" value="UniProtKB-KW"/>
</dbReference>
<dbReference type="eggNOG" id="COG1595">
    <property type="taxonomic scope" value="Bacteria"/>
</dbReference>
<dbReference type="PANTHER" id="PTHR43133">
    <property type="entry name" value="RNA POLYMERASE ECF-TYPE SIGMA FACTO"/>
    <property type="match status" value="1"/>
</dbReference>
<dbReference type="PATRIC" id="fig|693979.3.peg.3019"/>
<reference evidence="8 9" key="2">
    <citation type="journal article" date="2011" name="Stand. Genomic Sci.">
        <title>Complete genome sequence of Bacteroides helcogenes type strain (P 36-108).</title>
        <authorList>
            <person name="Pati A."/>
            <person name="Gronow S."/>
            <person name="Zeytun A."/>
            <person name="Lapidus A."/>
            <person name="Nolan M."/>
            <person name="Hammon N."/>
            <person name="Deshpande S."/>
            <person name="Cheng J.F."/>
            <person name="Tapia R."/>
            <person name="Han C."/>
            <person name="Goodwin L."/>
            <person name="Pitluck S."/>
            <person name="Liolios K."/>
            <person name="Pagani I."/>
            <person name="Ivanova N."/>
            <person name="Mavromatis K."/>
            <person name="Chen A."/>
            <person name="Palaniappan K."/>
            <person name="Land M."/>
            <person name="Hauser L."/>
            <person name="Chang Y.J."/>
            <person name="Jeffries C.D."/>
            <person name="Detter J.C."/>
            <person name="Brambilla E."/>
            <person name="Rohde M."/>
            <person name="Goker M."/>
            <person name="Woyke T."/>
            <person name="Bristow J."/>
            <person name="Eisen J.A."/>
            <person name="Markowitz V."/>
            <person name="Hugenholtz P."/>
            <person name="Kyrpides N.C."/>
            <person name="Klenk H.P."/>
            <person name="Lucas S."/>
        </authorList>
    </citation>
    <scope>NUCLEOTIDE SEQUENCE [LARGE SCALE GENOMIC DNA]</scope>
    <source>
        <strain evidence="9">ATCC 35417 / DSM 20613 / JCM 6297 / CCUG 15421 / P 36-108</strain>
    </source>
</reference>
<dbReference type="InterPro" id="IPR007627">
    <property type="entry name" value="RNA_pol_sigma70_r2"/>
</dbReference>
<dbReference type="PANTHER" id="PTHR43133:SF8">
    <property type="entry name" value="RNA POLYMERASE SIGMA FACTOR HI_1459-RELATED"/>
    <property type="match status" value="1"/>
</dbReference>
<dbReference type="InterPro" id="IPR039425">
    <property type="entry name" value="RNA_pol_sigma-70-like"/>
</dbReference>
<dbReference type="InterPro" id="IPR013249">
    <property type="entry name" value="RNA_pol_sigma70_r4_t2"/>
</dbReference>
<dbReference type="GO" id="GO:0003677">
    <property type="term" value="F:DNA binding"/>
    <property type="evidence" value="ECO:0007669"/>
    <property type="project" value="UniProtKB-KW"/>
</dbReference>
<evidence type="ECO:0000259" key="7">
    <source>
        <dbReference type="Pfam" id="PF08281"/>
    </source>
</evidence>
<dbReference type="RefSeq" id="WP_013548402.1">
    <property type="nucleotide sequence ID" value="NC_014933.1"/>
</dbReference>
<feature type="domain" description="RNA polymerase sigma-70 region 2" evidence="6">
    <location>
        <begin position="14"/>
        <end position="75"/>
    </location>
</feature>
<evidence type="ECO:0000256" key="5">
    <source>
        <dbReference type="ARBA" id="ARBA00023163"/>
    </source>
</evidence>
<dbReference type="Pfam" id="PF08281">
    <property type="entry name" value="Sigma70_r4_2"/>
    <property type="match status" value="1"/>
</dbReference>
<dbReference type="Gene3D" id="1.10.10.10">
    <property type="entry name" value="Winged helix-like DNA-binding domain superfamily/Winged helix DNA-binding domain"/>
    <property type="match status" value="1"/>
</dbReference>
<dbReference type="KEGG" id="bhl:Bache_2880"/>
<dbReference type="NCBIfam" id="TIGR02937">
    <property type="entry name" value="sigma70-ECF"/>
    <property type="match status" value="1"/>
</dbReference>
<dbReference type="InterPro" id="IPR014284">
    <property type="entry name" value="RNA_pol_sigma-70_dom"/>
</dbReference>
<dbReference type="AlphaFoldDB" id="E6SNT2"/>
<gene>
    <name evidence="8" type="ordered locus">Bache_2880</name>
</gene>
<dbReference type="SUPFAM" id="SSF88946">
    <property type="entry name" value="Sigma2 domain of RNA polymerase sigma factors"/>
    <property type="match status" value="1"/>
</dbReference>
<evidence type="ECO:0000256" key="1">
    <source>
        <dbReference type="ARBA" id="ARBA00010641"/>
    </source>
</evidence>
<dbReference type="Proteomes" id="UP000008630">
    <property type="component" value="Chromosome"/>
</dbReference>
<keyword evidence="4" id="KW-0238">DNA-binding</keyword>
<feature type="domain" description="RNA polymerase sigma factor 70 region 4 type 2" evidence="7">
    <location>
        <begin position="104"/>
        <end position="154"/>
    </location>
</feature>
<sequence length="172" mass="20310">MELKEFKITVLPLRAKLLNYARRLTYETEDAEDAVQEVLLKLWSRRLELEQFHSIEAFAMTLTHNICIDMWRSKRADILPLDTVQATTPGTPERLLEIKDEIRLMQKIIDSLPPLQRSIMRMKDIEQYETEEIAQITGCGAEAIRSNLSRARKKVREIYLRTVQERKRRNEP</sequence>
<reference key="1">
    <citation type="submission" date="2010-11" db="EMBL/GenBank/DDBJ databases">
        <title>The complete genome of Bacteroides helcogenes P 36-108.</title>
        <authorList>
            <consortium name="US DOE Joint Genome Institute (JGI-PGF)"/>
            <person name="Lucas S."/>
            <person name="Copeland A."/>
            <person name="Lapidus A."/>
            <person name="Bruce D."/>
            <person name="Goodwin L."/>
            <person name="Pitluck S."/>
            <person name="Kyrpides N."/>
            <person name="Mavromatis K."/>
            <person name="Ivanova N."/>
            <person name="Zeytun A."/>
            <person name="Brettin T."/>
            <person name="Detter J.C."/>
            <person name="Tapia R."/>
            <person name="Han C."/>
            <person name="Land M."/>
            <person name="Hauser L."/>
            <person name="Markowitz V."/>
            <person name="Cheng J.-F."/>
            <person name="Hugenholtz P."/>
            <person name="Woyke T."/>
            <person name="Wu D."/>
            <person name="Gronow S."/>
            <person name="Wellnitz S."/>
            <person name="Brambilla E."/>
            <person name="Klenk H.-P."/>
            <person name="Eisen J.A."/>
        </authorList>
    </citation>
    <scope>NUCLEOTIDE SEQUENCE</scope>
    <source>
        <strain>P 36-108</strain>
    </source>
</reference>
<dbReference type="InterPro" id="IPR013324">
    <property type="entry name" value="RNA_pol_sigma_r3/r4-like"/>
</dbReference>
<keyword evidence="2" id="KW-0805">Transcription regulation</keyword>
<evidence type="ECO:0000256" key="4">
    <source>
        <dbReference type="ARBA" id="ARBA00023125"/>
    </source>
</evidence>
<dbReference type="GO" id="GO:0006352">
    <property type="term" value="P:DNA-templated transcription initiation"/>
    <property type="evidence" value="ECO:0007669"/>
    <property type="project" value="InterPro"/>
</dbReference>
<proteinExistence type="inferred from homology"/>
<keyword evidence="3" id="KW-0731">Sigma factor</keyword>
<dbReference type="InterPro" id="IPR036388">
    <property type="entry name" value="WH-like_DNA-bd_sf"/>
</dbReference>
<dbReference type="CDD" id="cd06171">
    <property type="entry name" value="Sigma70_r4"/>
    <property type="match status" value="1"/>
</dbReference>
<dbReference type="HOGENOM" id="CLU_047691_4_4_10"/>
<name>E6SNT2_BACT6</name>
<keyword evidence="5" id="KW-0804">Transcription</keyword>
<comment type="similarity">
    <text evidence="1">Belongs to the sigma-70 factor family. ECF subfamily.</text>
</comment>
<accession>E6SNT2</accession>
<dbReference type="Gene3D" id="1.10.1740.10">
    <property type="match status" value="1"/>
</dbReference>
<organism evidence="8 9">
    <name type="scientific">Bacteroides helcogenes (strain ATCC 35417 / DSM 20613 / JCM 6297 / CCUG 15421 / P 36-108)</name>
    <dbReference type="NCBI Taxonomy" id="693979"/>
    <lineage>
        <taxon>Bacteria</taxon>
        <taxon>Pseudomonadati</taxon>
        <taxon>Bacteroidota</taxon>
        <taxon>Bacteroidia</taxon>
        <taxon>Bacteroidales</taxon>
        <taxon>Bacteroidaceae</taxon>
        <taxon>Bacteroides</taxon>
    </lineage>
</organism>
<evidence type="ECO:0000256" key="2">
    <source>
        <dbReference type="ARBA" id="ARBA00023015"/>
    </source>
</evidence>
<protein>
    <submittedName>
        <fullName evidence="8">RNA polymerase, sigma-24 subunit, ECF subfamily</fullName>
    </submittedName>
</protein>
<evidence type="ECO:0000313" key="9">
    <source>
        <dbReference type="Proteomes" id="UP000008630"/>
    </source>
</evidence>
<dbReference type="EMBL" id="CP002352">
    <property type="protein sequence ID" value="ADV44815.1"/>
    <property type="molecule type" value="Genomic_DNA"/>
</dbReference>
<evidence type="ECO:0000259" key="6">
    <source>
        <dbReference type="Pfam" id="PF04542"/>
    </source>
</evidence>
<dbReference type="Pfam" id="PF04542">
    <property type="entry name" value="Sigma70_r2"/>
    <property type="match status" value="1"/>
</dbReference>
<keyword evidence="9" id="KW-1185">Reference proteome</keyword>
<dbReference type="OrthoDB" id="795989at2"/>
<evidence type="ECO:0000313" key="8">
    <source>
        <dbReference type="EMBL" id="ADV44815.1"/>
    </source>
</evidence>